<evidence type="ECO:0000256" key="3">
    <source>
        <dbReference type="ARBA" id="ARBA00022475"/>
    </source>
</evidence>
<dbReference type="Gene3D" id="1.10.3720.10">
    <property type="entry name" value="MetI-like"/>
    <property type="match status" value="1"/>
</dbReference>
<dbReference type="EMBL" id="WSFT01000006">
    <property type="protein sequence ID" value="MBS4536950.1"/>
    <property type="molecule type" value="Genomic_DNA"/>
</dbReference>
<dbReference type="PROSITE" id="PS50928">
    <property type="entry name" value="ABC_TM1"/>
    <property type="match status" value="1"/>
</dbReference>
<evidence type="ECO:0000256" key="5">
    <source>
        <dbReference type="ARBA" id="ARBA00022989"/>
    </source>
</evidence>
<evidence type="ECO:0000256" key="1">
    <source>
        <dbReference type="ARBA" id="ARBA00004651"/>
    </source>
</evidence>
<reference evidence="9" key="1">
    <citation type="submission" date="2019-12" db="EMBL/GenBank/DDBJ databases">
        <title>Clostridiaceae gen. nov. sp. nov., isolated from sediment in Xinjiang, China.</title>
        <authorList>
            <person name="Zhang R."/>
        </authorList>
    </citation>
    <scope>NUCLEOTIDE SEQUENCE</scope>
    <source>
        <strain evidence="9">D2Q-11</strain>
    </source>
</reference>
<feature type="transmembrane region" description="Helical" evidence="7">
    <location>
        <begin position="50"/>
        <end position="70"/>
    </location>
</feature>
<keyword evidence="4 7" id="KW-0812">Transmembrane</keyword>
<dbReference type="RefSeq" id="WP_203364882.1">
    <property type="nucleotide sequence ID" value="NZ_WSFT01000006.1"/>
</dbReference>
<feature type="transmembrane region" description="Helical" evidence="7">
    <location>
        <begin position="193"/>
        <end position="218"/>
    </location>
</feature>
<dbReference type="CDD" id="cd06261">
    <property type="entry name" value="TM_PBP2"/>
    <property type="match status" value="1"/>
</dbReference>
<dbReference type="SUPFAM" id="SSF161098">
    <property type="entry name" value="MetI-like"/>
    <property type="match status" value="1"/>
</dbReference>
<dbReference type="InterPro" id="IPR025966">
    <property type="entry name" value="OppC_N"/>
</dbReference>
<dbReference type="InterPro" id="IPR035906">
    <property type="entry name" value="MetI-like_sf"/>
</dbReference>
<evidence type="ECO:0000313" key="9">
    <source>
        <dbReference type="EMBL" id="MBS4536950.1"/>
    </source>
</evidence>
<dbReference type="AlphaFoldDB" id="A0A942UT61"/>
<dbReference type="PANTHER" id="PTHR43386:SF22">
    <property type="entry name" value="OLIGOPEPTIDE TRANSPORT SYSTEM PERMEASE PROTEIN OPPC"/>
    <property type="match status" value="1"/>
</dbReference>
<dbReference type="InterPro" id="IPR050366">
    <property type="entry name" value="BP-dependent_transpt_permease"/>
</dbReference>
<dbReference type="GO" id="GO:0055085">
    <property type="term" value="P:transmembrane transport"/>
    <property type="evidence" value="ECO:0007669"/>
    <property type="project" value="InterPro"/>
</dbReference>
<comment type="subcellular location">
    <subcellularLocation>
        <location evidence="1 7">Cell membrane</location>
        <topology evidence="1 7">Multi-pass membrane protein</topology>
    </subcellularLocation>
</comment>
<keyword evidence="10" id="KW-1185">Reference proteome</keyword>
<keyword evidence="2 7" id="KW-0813">Transport</keyword>
<dbReference type="InterPro" id="IPR000515">
    <property type="entry name" value="MetI-like"/>
</dbReference>
<dbReference type="Proteomes" id="UP000724672">
    <property type="component" value="Unassembled WGS sequence"/>
</dbReference>
<feature type="transmembrane region" description="Helical" evidence="7">
    <location>
        <begin position="362"/>
        <end position="383"/>
    </location>
</feature>
<gene>
    <name evidence="9" type="ORF">GOQ27_00665</name>
</gene>
<dbReference type="PANTHER" id="PTHR43386">
    <property type="entry name" value="OLIGOPEPTIDE TRANSPORT SYSTEM PERMEASE PROTEIN APPC"/>
    <property type="match status" value="1"/>
</dbReference>
<feature type="domain" description="ABC transmembrane type-1" evidence="8">
    <location>
        <begin position="191"/>
        <end position="380"/>
    </location>
</feature>
<feature type="transmembrane region" description="Helical" evidence="7">
    <location>
        <begin position="230"/>
        <end position="250"/>
    </location>
</feature>
<keyword evidence="5 7" id="KW-1133">Transmembrane helix</keyword>
<evidence type="ECO:0000256" key="2">
    <source>
        <dbReference type="ARBA" id="ARBA00022448"/>
    </source>
</evidence>
<evidence type="ECO:0000256" key="4">
    <source>
        <dbReference type="ARBA" id="ARBA00022692"/>
    </source>
</evidence>
<keyword evidence="6 7" id="KW-0472">Membrane</keyword>
<evidence type="ECO:0000256" key="6">
    <source>
        <dbReference type="ARBA" id="ARBA00023136"/>
    </source>
</evidence>
<protein>
    <submittedName>
        <fullName evidence="9">ABC transporter permease</fullName>
    </submittedName>
</protein>
<comment type="similarity">
    <text evidence="7">Belongs to the binding-protein-dependent transport system permease family.</text>
</comment>
<dbReference type="Pfam" id="PF12911">
    <property type="entry name" value="OppC_N"/>
    <property type="match status" value="1"/>
</dbReference>
<name>A0A942UT61_9FIRM</name>
<organism evidence="9 10">
    <name type="scientific">Anaeromonas frigoriresistens</name>
    <dbReference type="NCBI Taxonomy" id="2683708"/>
    <lineage>
        <taxon>Bacteria</taxon>
        <taxon>Bacillati</taxon>
        <taxon>Bacillota</taxon>
        <taxon>Tissierellia</taxon>
        <taxon>Tissierellales</taxon>
        <taxon>Thermohalobacteraceae</taxon>
        <taxon>Anaeromonas</taxon>
    </lineage>
</organism>
<proteinExistence type="inferred from homology"/>
<dbReference type="GO" id="GO:0005886">
    <property type="term" value="C:plasma membrane"/>
    <property type="evidence" value="ECO:0007669"/>
    <property type="project" value="UniProtKB-SubCell"/>
</dbReference>
<comment type="caution">
    <text evidence="9">The sequence shown here is derived from an EMBL/GenBank/DDBJ whole genome shotgun (WGS) entry which is preliminary data.</text>
</comment>
<dbReference type="Pfam" id="PF00528">
    <property type="entry name" value="BPD_transp_1"/>
    <property type="match status" value="1"/>
</dbReference>
<evidence type="ECO:0000256" key="7">
    <source>
        <dbReference type="RuleBase" id="RU363032"/>
    </source>
</evidence>
<evidence type="ECO:0000313" key="10">
    <source>
        <dbReference type="Proteomes" id="UP000724672"/>
    </source>
</evidence>
<accession>A0A942UT61</accession>
<evidence type="ECO:0000259" key="8">
    <source>
        <dbReference type="PROSITE" id="PS50928"/>
    </source>
</evidence>
<sequence>MENLNSNSKNIPKELWTKIDDTEKNKEQISRKSLTYFQDSWRRLKENKMAMIGLSVVIILILIALFGPMFSPYEYSDQNLSYSSLTPRLDIYKVSDDSYIHLANGLRLYRVTESGKIIELLSATEQNLIEKKITYDVKGKTVLLDFENQPFKLLDGNGNEYSYHDRVWNKTYLFGSDDLGRDILVRVIYGARISLLIAFVATVVNFFIGVLYGGIAGYAGGKLDNFMMRIVDIISTVPLMLYVILLMVVLGSGLKPIIIALGSIYWVGMARIVRGQILSLKEQEYVLAAKSIGTRHWRILTRHLLPNAMGPIIVSMTMMIPRAIFVEAFLSFIGLGVSAPKASWGTLANDALGALRSYPHQLFFPALAICVTMFAFNFLGDGLRDALDPRLRK</sequence>
<keyword evidence="3" id="KW-1003">Cell membrane</keyword>